<dbReference type="Gene3D" id="3.40.630.30">
    <property type="match status" value="1"/>
</dbReference>
<accession>A0ABW2AZX9</accession>
<dbReference type="SUPFAM" id="SSF55729">
    <property type="entry name" value="Acyl-CoA N-acyltransferases (Nat)"/>
    <property type="match status" value="1"/>
</dbReference>
<dbReference type="EMBL" id="JBHSWG010000001">
    <property type="protein sequence ID" value="MFC6759000.1"/>
    <property type="molecule type" value="Genomic_DNA"/>
</dbReference>
<dbReference type="PANTHER" id="PTHR13947">
    <property type="entry name" value="GNAT FAMILY N-ACETYLTRANSFERASE"/>
    <property type="match status" value="1"/>
</dbReference>
<dbReference type="InterPro" id="IPR050769">
    <property type="entry name" value="NAT_camello-type"/>
</dbReference>
<organism evidence="3 4">
    <name type="scientific">Sulfitobacter porphyrae</name>
    <dbReference type="NCBI Taxonomy" id="1246864"/>
    <lineage>
        <taxon>Bacteria</taxon>
        <taxon>Pseudomonadati</taxon>
        <taxon>Pseudomonadota</taxon>
        <taxon>Alphaproteobacteria</taxon>
        <taxon>Rhodobacterales</taxon>
        <taxon>Roseobacteraceae</taxon>
        <taxon>Sulfitobacter</taxon>
    </lineage>
</organism>
<sequence length="147" mass="16182">MIRLRAARPVDAGAVGMILSEFVDTTPWMPRIHSRAQDLAHAADMIDLGWVTLAVGVDEVLGFAARDAAQLHALYVARAARGQGIGSDLLRQAQAAAPALTLWTFQANTGAQRFYLRHGFREALRTQGEANDEGLPDIRYDWQQEAR</sequence>
<dbReference type="EC" id="2.3.-.-" evidence="3"/>
<evidence type="ECO:0000259" key="2">
    <source>
        <dbReference type="PROSITE" id="PS51186"/>
    </source>
</evidence>
<evidence type="ECO:0000313" key="4">
    <source>
        <dbReference type="Proteomes" id="UP001596353"/>
    </source>
</evidence>
<keyword evidence="4" id="KW-1185">Reference proteome</keyword>
<dbReference type="InterPro" id="IPR000182">
    <property type="entry name" value="GNAT_dom"/>
</dbReference>
<dbReference type="PANTHER" id="PTHR13947:SF37">
    <property type="entry name" value="LD18367P"/>
    <property type="match status" value="1"/>
</dbReference>
<dbReference type="Pfam" id="PF13508">
    <property type="entry name" value="Acetyltransf_7"/>
    <property type="match status" value="1"/>
</dbReference>
<keyword evidence="3" id="KW-0012">Acyltransferase</keyword>
<dbReference type="PROSITE" id="PS51186">
    <property type="entry name" value="GNAT"/>
    <property type="match status" value="1"/>
</dbReference>
<dbReference type="CDD" id="cd04301">
    <property type="entry name" value="NAT_SF"/>
    <property type="match status" value="1"/>
</dbReference>
<comment type="caution">
    <text evidence="3">The sequence shown here is derived from an EMBL/GenBank/DDBJ whole genome shotgun (WGS) entry which is preliminary data.</text>
</comment>
<reference evidence="4" key="1">
    <citation type="journal article" date="2019" name="Int. J. Syst. Evol. Microbiol.">
        <title>The Global Catalogue of Microorganisms (GCM) 10K type strain sequencing project: providing services to taxonomists for standard genome sequencing and annotation.</title>
        <authorList>
            <consortium name="The Broad Institute Genomics Platform"/>
            <consortium name="The Broad Institute Genome Sequencing Center for Infectious Disease"/>
            <person name="Wu L."/>
            <person name="Ma J."/>
        </authorList>
    </citation>
    <scope>NUCLEOTIDE SEQUENCE [LARGE SCALE GENOMIC DNA]</scope>
    <source>
        <strain evidence="4">CCUG 66188</strain>
    </source>
</reference>
<evidence type="ECO:0000256" key="1">
    <source>
        <dbReference type="ARBA" id="ARBA00022679"/>
    </source>
</evidence>
<dbReference type="GO" id="GO:0016746">
    <property type="term" value="F:acyltransferase activity"/>
    <property type="evidence" value="ECO:0007669"/>
    <property type="project" value="UniProtKB-KW"/>
</dbReference>
<name>A0ABW2AZX9_9RHOB</name>
<evidence type="ECO:0000313" key="3">
    <source>
        <dbReference type="EMBL" id="MFC6759000.1"/>
    </source>
</evidence>
<keyword evidence="1 3" id="KW-0808">Transferase</keyword>
<dbReference type="Proteomes" id="UP001596353">
    <property type="component" value="Unassembled WGS sequence"/>
</dbReference>
<protein>
    <submittedName>
        <fullName evidence="3">GNAT family N-acetyltransferase</fullName>
        <ecNumber evidence="3">2.3.-.-</ecNumber>
    </submittedName>
</protein>
<feature type="domain" description="N-acetyltransferase" evidence="2">
    <location>
        <begin position="2"/>
        <end position="145"/>
    </location>
</feature>
<proteinExistence type="predicted"/>
<dbReference type="InterPro" id="IPR016181">
    <property type="entry name" value="Acyl_CoA_acyltransferase"/>
</dbReference>
<gene>
    <name evidence="3" type="ORF">ACFQFQ_04905</name>
</gene>